<accession>A0ACC0BIG5</accession>
<organism evidence="1 2">
    <name type="scientific">Catharanthus roseus</name>
    <name type="common">Madagascar periwinkle</name>
    <name type="synonym">Vinca rosea</name>
    <dbReference type="NCBI Taxonomy" id="4058"/>
    <lineage>
        <taxon>Eukaryota</taxon>
        <taxon>Viridiplantae</taxon>
        <taxon>Streptophyta</taxon>
        <taxon>Embryophyta</taxon>
        <taxon>Tracheophyta</taxon>
        <taxon>Spermatophyta</taxon>
        <taxon>Magnoliopsida</taxon>
        <taxon>eudicotyledons</taxon>
        <taxon>Gunneridae</taxon>
        <taxon>Pentapetalae</taxon>
        <taxon>asterids</taxon>
        <taxon>lamiids</taxon>
        <taxon>Gentianales</taxon>
        <taxon>Apocynaceae</taxon>
        <taxon>Rauvolfioideae</taxon>
        <taxon>Vinceae</taxon>
        <taxon>Catharanthinae</taxon>
        <taxon>Catharanthus</taxon>
    </lineage>
</organism>
<evidence type="ECO:0000313" key="2">
    <source>
        <dbReference type="Proteomes" id="UP001060085"/>
    </source>
</evidence>
<evidence type="ECO:0000313" key="1">
    <source>
        <dbReference type="EMBL" id="KAI5672387.1"/>
    </source>
</evidence>
<protein>
    <submittedName>
        <fullName evidence="1">Uncharacterized protein</fullName>
    </submittedName>
</protein>
<sequence length="390" mass="43367">MSTDGHLPTQSHQEGTSDPTRMNLNETLRSIEQSIEGLARKKKNQSDARDVEEPKKGKSSATMEQRVGDNLGVDIMEDHKFEVIGPHHLVSEPPSTIKISTQAQGPTPFGEESSNSQHDDPLTLIMQELQSLRDSMRDIRSDVTNLSNQQREVRAMDHSVALGQPSHQHPYFDEELHQPPYGGRIGGFGGRGKPRHFEEVPGPQARHGEPLYDDHEHIIPHQRAYHSPEDEFRRHEACYEDNLYENYGDNPNVGQAYHGGYYDNGMVAYLEEVLKSNLEGFEGQERVPSCSPSVQLARTKQGNKLEENLAKSRKEATPPSTIGLLPPSLNEFKRLQPGCTAHGRSSPIVRGRVLSNLALMSSSPTVGGRGSLLSLVGFCPFFACGSRTYR</sequence>
<comment type="caution">
    <text evidence="1">The sequence shown here is derived from an EMBL/GenBank/DDBJ whole genome shotgun (WGS) entry which is preliminary data.</text>
</comment>
<dbReference type="Proteomes" id="UP001060085">
    <property type="component" value="Linkage Group LG03"/>
</dbReference>
<reference evidence="2" key="1">
    <citation type="journal article" date="2023" name="Nat. Plants">
        <title>Single-cell RNA sequencing provides a high-resolution roadmap for understanding the multicellular compartmentation of specialized metabolism.</title>
        <authorList>
            <person name="Sun S."/>
            <person name="Shen X."/>
            <person name="Li Y."/>
            <person name="Li Y."/>
            <person name="Wang S."/>
            <person name="Li R."/>
            <person name="Zhang H."/>
            <person name="Shen G."/>
            <person name="Guo B."/>
            <person name="Wei J."/>
            <person name="Xu J."/>
            <person name="St-Pierre B."/>
            <person name="Chen S."/>
            <person name="Sun C."/>
        </authorList>
    </citation>
    <scope>NUCLEOTIDE SEQUENCE [LARGE SCALE GENOMIC DNA]</scope>
</reference>
<keyword evidence="2" id="KW-1185">Reference proteome</keyword>
<proteinExistence type="predicted"/>
<gene>
    <name evidence="1" type="ORF">M9H77_12751</name>
</gene>
<name>A0ACC0BIG5_CATRO</name>
<dbReference type="EMBL" id="CM044703">
    <property type="protein sequence ID" value="KAI5672387.1"/>
    <property type="molecule type" value="Genomic_DNA"/>
</dbReference>